<proteinExistence type="predicted"/>
<dbReference type="AlphaFoldDB" id="A0A2M7BRH3"/>
<evidence type="ECO:0000313" key="2">
    <source>
        <dbReference type="Proteomes" id="UP000230119"/>
    </source>
</evidence>
<comment type="caution">
    <text evidence="1">The sequence shown here is derived from an EMBL/GenBank/DDBJ whole genome shotgun (WGS) entry which is preliminary data.</text>
</comment>
<dbReference type="EMBL" id="PEVA01000195">
    <property type="protein sequence ID" value="PIV08068.1"/>
    <property type="molecule type" value="Genomic_DNA"/>
</dbReference>
<sequence>MADELIDQFELSKTVEFTEIQEAFKTFEHDYEIVNHPHTPINTPFNTPNGLDKDGQRQYNLTLLPKEMTEKQFLAQIQDKRGVIVFYGCMDKDAAMPVYEELQKQYPEKKLSILPLQEEWYKKKAKENKLSRRFLAILLNIKNK</sequence>
<protein>
    <submittedName>
        <fullName evidence="1">Uncharacterized protein</fullName>
    </submittedName>
</protein>
<reference evidence="2" key="1">
    <citation type="submission" date="2017-09" db="EMBL/GenBank/DDBJ databases">
        <title>Depth-based differentiation of microbial function through sediment-hosted aquifers and enrichment of novel symbionts in the deep terrestrial subsurface.</title>
        <authorList>
            <person name="Probst A.J."/>
            <person name="Ladd B."/>
            <person name="Jarett J.K."/>
            <person name="Geller-Mcgrath D.E."/>
            <person name="Sieber C.M.K."/>
            <person name="Emerson J.B."/>
            <person name="Anantharaman K."/>
            <person name="Thomas B.C."/>
            <person name="Malmstrom R."/>
            <person name="Stieglmeier M."/>
            <person name="Klingl A."/>
            <person name="Woyke T."/>
            <person name="Ryan C.M."/>
            <person name="Banfield J.F."/>
        </authorList>
    </citation>
    <scope>NUCLEOTIDE SEQUENCE [LARGE SCALE GENOMIC DNA]</scope>
</reference>
<organism evidence="1 2">
    <name type="scientific">Candidatus Roizmanbacteria bacterium CG03_land_8_20_14_0_80_39_12</name>
    <dbReference type="NCBI Taxonomy" id="1974847"/>
    <lineage>
        <taxon>Bacteria</taxon>
        <taxon>Candidatus Roizmaniibacteriota</taxon>
    </lineage>
</organism>
<gene>
    <name evidence="1" type="ORF">COS52_04665</name>
</gene>
<dbReference type="Proteomes" id="UP000230119">
    <property type="component" value="Unassembled WGS sequence"/>
</dbReference>
<accession>A0A2M7BRH3</accession>
<evidence type="ECO:0000313" key="1">
    <source>
        <dbReference type="EMBL" id="PIV08068.1"/>
    </source>
</evidence>
<name>A0A2M7BRH3_9BACT</name>